<dbReference type="InterPro" id="IPR004000">
    <property type="entry name" value="Actin"/>
</dbReference>
<feature type="region of interest" description="Disordered" evidence="2">
    <location>
        <begin position="391"/>
        <end position="421"/>
    </location>
</feature>
<accession>A0A9W8YIC0</accession>
<feature type="compositionally biased region" description="Polar residues" evidence="2">
    <location>
        <begin position="405"/>
        <end position="414"/>
    </location>
</feature>
<evidence type="ECO:0000256" key="1">
    <source>
        <dbReference type="RuleBase" id="RU000487"/>
    </source>
</evidence>
<sequence>MPPFKDDQIIIIAPGSETTVAQLGLPESFTPARVRVRSRMFPAEKEGEYEPYKIRRKQDKPAATNGEPQDSAQEEKKPDEGEDDEIVWEEDRVSEEGAVWPIQEGRIVDWPCFFALITHVYNTLNPPFHTAILLVTQPAWTPREHEKLTQFFFEKFKTPAFGLIDAALATSWAYGQHTATIVDVGKDKADVTAVSAFIPHTQGRVIALAGCGGEAFTQALQLKLKSKGFNRDMCEQLKRSPICEILPAGVPLPGSGEAPEQDPITNPAAAASTGAVASGPAAAASIGNVPRGPGVDTEVGEDAGIDENEGVLDVASIVAGGKMNEYLAKKEKEKQDKVNAKKKGAPVPEANKPIRLPNSRREKATFLYEDHALLDNLKNMNLNTQDMADAKSALDEGPSRKAQENGENGESNPATEAKGVGSIRREIEVGTERFMAGSDGTLEKLADAVHRTISAVDEVKERSELWDNLIICGNGSKLRG</sequence>
<organism evidence="3 4">
    <name type="scientific">Neocucurbitaria cava</name>
    <dbReference type="NCBI Taxonomy" id="798079"/>
    <lineage>
        <taxon>Eukaryota</taxon>
        <taxon>Fungi</taxon>
        <taxon>Dikarya</taxon>
        <taxon>Ascomycota</taxon>
        <taxon>Pezizomycotina</taxon>
        <taxon>Dothideomycetes</taxon>
        <taxon>Pleosporomycetidae</taxon>
        <taxon>Pleosporales</taxon>
        <taxon>Pleosporineae</taxon>
        <taxon>Cucurbitariaceae</taxon>
        <taxon>Neocucurbitaria</taxon>
    </lineage>
</organism>
<feature type="compositionally biased region" description="Basic and acidic residues" evidence="2">
    <location>
        <begin position="330"/>
        <end position="339"/>
    </location>
</feature>
<keyword evidence="3" id="KW-0378">Hydrolase</keyword>
<reference evidence="3" key="1">
    <citation type="submission" date="2022-10" db="EMBL/GenBank/DDBJ databases">
        <title>Tapping the CABI collections for fungal endophytes: first genome assemblies for Collariella, Neodidymelliopsis, Ascochyta clinopodiicola, Didymella pomorum, Didymosphaeria variabile, Neocosmospora piperis and Neocucurbitaria cava.</title>
        <authorList>
            <person name="Hill R."/>
        </authorList>
    </citation>
    <scope>NUCLEOTIDE SEQUENCE</scope>
    <source>
        <strain evidence="3">IMI 356814</strain>
    </source>
</reference>
<dbReference type="InterPro" id="IPR043129">
    <property type="entry name" value="ATPase_NBD"/>
</dbReference>
<dbReference type="Gene3D" id="3.90.640.60">
    <property type="match status" value="1"/>
</dbReference>
<dbReference type="AlphaFoldDB" id="A0A9W8YIC0"/>
<comment type="similarity">
    <text evidence="1">Belongs to the actin family.</text>
</comment>
<keyword evidence="4" id="KW-1185">Reference proteome</keyword>
<feature type="region of interest" description="Disordered" evidence="2">
    <location>
        <begin position="47"/>
        <end position="87"/>
    </location>
</feature>
<proteinExistence type="inferred from homology"/>
<feature type="compositionally biased region" description="Basic and acidic residues" evidence="2">
    <location>
        <begin position="391"/>
        <end position="404"/>
    </location>
</feature>
<dbReference type="EC" id="3.1.1.73" evidence="3"/>
<dbReference type="Gene3D" id="3.30.420.40">
    <property type="match status" value="2"/>
</dbReference>
<name>A0A9W8YIC0_9PLEO</name>
<dbReference type="GO" id="GO:0030600">
    <property type="term" value="F:feruloyl esterase activity"/>
    <property type="evidence" value="ECO:0007669"/>
    <property type="project" value="UniProtKB-EC"/>
</dbReference>
<dbReference type="SUPFAM" id="SSF53067">
    <property type="entry name" value="Actin-like ATPase domain"/>
    <property type="match status" value="2"/>
</dbReference>
<dbReference type="OrthoDB" id="74201at2759"/>
<evidence type="ECO:0000313" key="3">
    <source>
        <dbReference type="EMBL" id="KAJ4378154.1"/>
    </source>
</evidence>
<feature type="region of interest" description="Disordered" evidence="2">
    <location>
        <begin position="330"/>
        <end position="357"/>
    </location>
</feature>
<dbReference type="SMART" id="SM00268">
    <property type="entry name" value="ACTIN"/>
    <property type="match status" value="1"/>
</dbReference>
<dbReference type="Pfam" id="PF00022">
    <property type="entry name" value="Actin"/>
    <property type="match status" value="1"/>
</dbReference>
<dbReference type="Proteomes" id="UP001140560">
    <property type="component" value="Unassembled WGS sequence"/>
</dbReference>
<dbReference type="EMBL" id="JAPEUY010000001">
    <property type="protein sequence ID" value="KAJ4378154.1"/>
    <property type="molecule type" value="Genomic_DNA"/>
</dbReference>
<comment type="caution">
    <text evidence="3">The sequence shown here is derived from an EMBL/GenBank/DDBJ whole genome shotgun (WGS) entry which is preliminary data.</text>
</comment>
<evidence type="ECO:0000256" key="2">
    <source>
        <dbReference type="SAM" id="MobiDB-lite"/>
    </source>
</evidence>
<protein>
    <submittedName>
        <fullName evidence="3">Actin-like protein arp9 (SWI/SNF complex component arp9)</fullName>
        <ecNumber evidence="3">3.1.1.73</ecNumber>
    </submittedName>
</protein>
<evidence type="ECO:0000313" key="4">
    <source>
        <dbReference type="Proteomes" id="UP001140560"/>
    </source>
</evidence>
<gene>
    <name evidence="3" type="primary">ARP9_2</name>
    <name evidence="3" type="ORF">N0V83_000987</name>
</gene>
<dbReference type="PANTHER" id="PTHR11937">
    <property type="entry name" value="ACTIN"/>
    <property type="match status" value="1"/>
</dbReference>